<dbReference type="GO" id="GO:0005737">
    <property type="term" value="C:cytoplasm"/>
    <property type="evidence" value="ECO:0007669"/>
    <property type="project" value="TreeGrafter"/>
</dbReference>
<gene>
    <name evidence="3" type="ORF">GCM10011611_18480</name>
</gene>
<evidence type="ECO:0000313" key="4">
    <source>
        <dbReference type="Proteomes" id="UP000646365"/>
    </source>
</evidence>
<dbReference type="PANTHER" id="PTHR13420:SF7">
    <property type="entry name" value="UPF0235 PROTEIN C15ORF40"/>
    <property type="match status" value="1"/>
</dbReference>
<reference evidence="3" key="1">
    <citation type="journal article" date="2014" name="Int. J. Syst. Evol. Microbiol.">
        <title>Complete genome sequence of Corynebacterium casei LMG S-19264T (=DSM 44701T), isolated from a smear-ripened cheese.</title>
        <authorList>
            <consortium name="US DOE Joint Genome Institute (JGI-PGF)"/>
            <person name="Walter F."/>
            <person name="Albersmeier A."/>
            <person name="Kalinowski J."/>
            <person name="Ruckert C."/>
        </authorList>
    </citation>
    <scope>NUCLEOTIDE SEQUENCE</scope>
    <source>
        <strain evidence="3">CGMCC 1.15725</strain>
    </source>
</reference>
<dbReference type="SMART" id="SM01152">
    <property type="entry name" value="DUF167"/>
    <property type="match status" value="1"/>
</dbReference>
<dbReference type="SUPFAM" id="SSF69786">
    <property type="entry name" value="YggU-like"/>
    <property type="match status" value="1"/>
</dbReference>
<comment type="caution">
    <text evidence="3">The sequence shown here is derived from an EMBL/GenBank/DDBJ whole genome shotgun (WGS) entry which is preliminary data.</text>
</comment>
<dbReference type="PANTHER" id="PTHR13420">
    <property type="entry name" value="UPF0235 PROTEIN C15ORF40"/>
    <property type="match status" value="1"/>
</dbReference>
<dbReference type="AlphaFoldDB" id="A0A8J2YS68"/>
<proteinExistence type="inferred from homology"/>
<dbReference type="Proteomes" id="UP000646365">
    <property type="component" value="Unassembled WGS sequence"/>
</dbReference>
<dbReference type="InterPro" id="IPR036591">
    <property type="entry name" value="YggU-like_sf"/>
</dbReference>
<dbReference type="Gene3D" id="3.30.1200.10">
    <property type="entry name" value="YggU-like"/>
    <property type="match status" value="1"/>
</dbReference>
<evidence type="ECO:0000256" key="1">
    <source>
        <dbReference type="ARBA" id="ARBA00010364"/>
    </source>
</evidence>
<dbReference type="Pfam" id="PF02594">
    <property type="entry name" value="DUF167"/>
    <property type="match status" value="1"/>
</dbReference>
<evidence type="ECO:0000313" key="3">
    <source>
        <dbReference type="EMBL" id="GGF13094.1"/>
    </source>
</evidence>
<protein>
    <recommendedName>
        <fullName evidence="2">UPF0235 protein GCM10011611_18480</fullName>
    </recommendedName>
</protein>
<dbReference type="EMBL" id="BMJQ01000004">
    <property type="protein sequence ID" value="GGF13094.1"/>
    <property type="molecule type" value="Genomic_DNA"/>
</dbReference>
<comment type="similarity">
    <text evidence="1 2">Belongs to the UPF0235 family.</text>
</comment>
<reference evidence="3" key="2">
    <citation type="submission" date="2020-09" db="EMBL/GenBank/DDBJ databases">
        <authorList>
            <person name="Sun Q."/>
            <person name="Zhou Y."/>
        </authorList>
    </citation>
    <scope>NUCLEOTIDE SEQUENCE</scope>
    <source>
        <strain evidence="3">CGMCC 1.15725</strain>
    </source>
</reference>
<dbReference type="NCBIfam" id="TIGR00251">
    <property type="entry name" value="DUF167 family protein"/>
    <property type="match status" value="1"/>
</dbReference>
<dbReference type="HAMAP" id="MF_00634">
    <property type="entry name" value="UPF0235"/>
    <property type="match status" value="1"/>
</dbReference>
<dbReference type="RefSeq" id="WP_189044873.1">
    <property type="nucleotide sequence ID" value="NZ_BMJQ01000004.1"/>
</dbReference>
<name>A0A8J2YS68_9PROT</name>
<accession>A0A8J2YS68</accession>
<sequence length="120" mass="12574">MIGTASPESPREASSALILTTEGIRLRVRVKPGASRQVVLGRSRLSDGAAVVVIAVSAPPEGGKANEAVVALLAKLWGVPRSRIAIRVGATSRTKLLEVEGDPTTLASRLSQWLLTLPEV</sequence>
<evidence type="ECO:0000256" key="2">
    <source>
        <dbReference type="HAMAP-Rule" id="MF_00634"/>
    </source>
</evidence>
<keyword evidence="4" id="KW-1185">Reference proteome</keyword>
<dbReference type="InterPro" id="IPR003746">
    <property type="entry name" value="DUF167"/>
</dbReference>
<organism evidence="3 4">
    <name type="scientific">Aliidongia dinghuensis</name>
    <dbReference type="NCBI Taxonomy" id="1867774"/>
    <lineage>
        <taxon>Bacteria</taxon>
        <taxon>Pseudomonadati</taxon>
        <taxon>Pseudomonadota</taxon>
        <taxon>Alphaproteobacteria</taxon>
        <taxon>Rhodospirillales</taxon>
        <taxon>Dongiaceae</taxon>
        <taxon>Aliidongia</taxon>
    </lineage>
</organism>